<dbReference type="Proteomes" id="UP000198609">
    <property type="component" value="Unassembled WGS sequence"/>
</dbReference>
<dbReference type="GO" id="GO:0000105">
    <property type="term" value="P:L-histidine biosynthetic process"/>
    <property type="evidence" value="ECO:0007669"/>
    <property type="project" value="TreeGrafter"/>
</dbReference>
<dbReference type="InterPro" id="IPR016161">
    <property type="entry name" value="Ald_DH/histidinol_DH"/>
</dbReference>
<evidence type="ECO:0000313" key="6">
    <source>
        <dbReference type="EMBL" id="SEB55432.1"/>
    </source>
</evidence>
<dbReference type="EMBL" id="FNST01000002">
    <property type="protein sequence ID" value="SEB55432.1"/>
    <property type="molecule type" value="Genomic_DNA"/>
</dbReference>
<sequence length="194" mass="20947">PGARSDGLRLLGEAPVDMLVGAGNAFVTEAKRQLFGRVGIDLLAGPSEVAVIADDSADPCGSRRTCWARPARPQLAAALITTSEQQGRAVIAEVERQLASLATRDIAARRGATSVPSSWWRTGPRVAVADMIAPEHLEIQTEDDDYYLENLSNYGSLFIGRGRRSPTPTRHRTNHVLPTGKTRRYNAGLSVSRS</sequence>
<reference evidence="7" key="1">
    <citation type="submission" date="2016-10" db="EMBL/GenBank/DDBJ databases">
        <authorList>
            <person name="Varghese N."/>
            <person name="Submissions S."/>
        </authorList>
    </citation>
    <scope>NUCLEOTIDE SEQUENCE [LARGE SCALE GENOMIC DNA]</scope>
    <source>
        <strain evidence="7">DSM 40318</strain>
    </source>
</reference>
<proteinExistence type="inferred from homology"/>
<dbReference type="SUPFAM" id="SSF53720">
    <property type="entry name" value="ALDH-like"/>
    <property type="match status" value="1"/>
</dbReference>
<keyword evidence="2" id="KW-0479">Metal-binding</keyword>
<organism evidence="6 7">
    <name type="scientific">Streptomyces melanosporofaciens</name>
    <dbReference type="NCBI Taxonomy" id="67327"/>
    <lineage>
        <taxon>Bacteria</taxon>
        <taxon>Bacillati</taxon>
        <taxon>Actinomycetota</taxon>
        <taxon>Actinomycetes</taxon>
        <taxon>Kitasatosporales</taxon>
        <taxon>Streptomycetaceae</taxon>
        <taxon>Streptomyces</taxon>
        <taxon>Streptomyces violaceusniger group</taxon>
    </lineage>
</organism>
<dbReference type="Pfam" id="PF00815">
    <property type="entry name" value="Histidinol_dh"/>
    <property type="match status" value="1"/>
</dbReference>
<dbReference type="PANTHER" id="PTHR21256">
    <property type="entry name" value="HISTIDINOL DEHYDROGENASE HDH"/>
    <property type="match status" value="1"/>
</dbReference>
<comment type="cofactor">
    <cofactor evidence="1">
        <name>Zn(2+)</name>
        <dbReference type="ChEBI" id="CHEBI:29105"/>
    </cofactor>
</comment>
<protein>
    <submittedName>
        <fullName evidence="6">Histidinol dehydrogenase</fullName>
    </submittedName>
</protein>
<dbReference type="PANTHER" id="PTHR21256:SF14">
    <property type="entry name" value="HISTIDINOL DEHYDROGENASE"/>
    <property type="match status" value="1"/>
</dbReference>
<dbReference type="AlphaFoldDB" id="A0A1H4KBV2"/>
<dbReference type="PRINTS" id="PR00083">
    <property type="entry name" value="HOLDHDRGNASE"/>
</dbReference>
<evidence type="ECO:0000256" key="3">
    <source>
        <dbReference type="ARBA" id="ARBA00022833"/>
    </source>
</evidence>
<dbReference type="InterPro" id="IPR012131">
    <property type="entry name" value="Hstdl_DH"/>
</dbReference>
<evidence type="ECO:0000256" key="1">
    <source>
        <dbReference type="ARBA" id="ARBA00001947"/>
    </source>
</evidence>
<dbReference type="RefSeq" id="WP_208905496.1">
    <property type="nucleotide sequence ID" value="NZ_FNST01000002.1"/>
</dbReference>
<gene>
    <name evidence="6" type="ORF">SAMN04490356_0526</name>
</gene>
<keyword evidence="7" id="KW-1185">Reference proteome</keyword>
<comment type="similarity">
    <text evidence="5">Belongs to the histidinol dehydrogenase family.</text>
</comment>
<evidence type="ECO:0000256" key="4">
    <source>
        <dbReference type="ARBA" id="ARBA00023002"/>
    </source>
</evidence>
<accession>A0A1H4KBV2</accession>
<evidence type="ECO:0000313" key="7">
    <source>
        <dbReference type="Proteomes" id="UP000198609"/>
    </source>
</evidence>
<feature type="non-terminal residue" evidence="6">
    <location>
        <position position="1"/>
    </location>
</feature>
<dbReference type="GO" id="GO:0051287">
    <property type="term" value="F:NAD binding"/>
    <property type="evidence" value="ECO:0007669"/>
    <property type="project" value="InterPro"/>
</dbReference>
<keyword evidence="3" id="KW-0862">Zinc</keyword>
<dbReference type="Gene3D" id="3.40.50.1980">
    <property type="entry name" value="Nitrogenase molybdenum iron protein domain"/>
    <property type="match status" value="2"/>
</dbReference>
<dbReference type="GO" id="GO:0004399">
    <property type="term" value="F:histidinol dehydrogenase activity"/>
    <property type="evidence" value="ECO:0007669"/>
    <property type="project" value="TreeGrafter"/>
</dbReference>
<evidence type="ECO:0000256" key="2">
    <source>
        <dbReference type="ARBA" id="ARBA00022723"/>
    </source>
</evidence>
<evidence type="ECO:0000256" key="5">
    <source>
        <dbReference type="RuleBase" id="RU004175"/>
    </source>
</evidence>
<dbReference type="GO" id="GO:0005829">
    <property type="term" value="C:cytosol"/>
    <property type="evidence" value="ECO:0007669"/>
    <property type="project" value="TreeGrafter"/>
</dbReference>
<dbReference type="GO" id="GO:0046872">
    <property type="term" value="F:metal ion binding"/>
    <property type="evidence" value="ECO:0007669"/>
    <property type="project" value="UniProtKB-KW"/>
</dbReference>
<keyword evidence="4" id="KW-0560">Oxidoreductase</keyword>
<name>A0A1H4KBV2_STRMJ</name>